<dbReference type="EMBL" id="JAFBIT010000001">
    <property type="protein sequence ID" value="MCF2651455.1"/>
    <property type="molecule type" value="Genomic_DNA"/>
</dbReference>
<evidence type="ECO:0000256" key="8">
    <source>
        <dbReference type="ARBA" id="ARBA00032386"/>
    </source>
</evidence>
<protein>
    <recommendedName>
        <fullName evidence="3">Glucokinase</fullName>
        <ecNumber evidence="2">2.7.1.2</ecNumber>
    </recommendedName>
    <alternativeName>
        <fullName evidence="8">Glucose kinase</fullName>
    </alternativeName>
</protein>
<evidence type="ECO:0000256" key="5">
    <source>
        <dbReference type="ARBA" id="ARBA00022741"/>
    </source>
</evidence>
<dbReference type="Pfam" id="PF00480">
    <property type="entry name" value="ROK"/>
    <property type="match status" value="1"/>
</dbReference>
<keyword evidence="5" id="KW-0547">Nucleotide-binding</keyword>
<dbReference type="InterPro" id="IPR049874">
    <property type="entry name" value="ROK_cs"/>
</dbReference>
<comment type="similarity">
    <text evidence="1">Belongs to the ROK (NagC/XylR) family.</text>
</comment>
<sequence length="320" mass="33884">MYYLGVDVGGTNIAVGIVDENNAIIAKASRKTPVPCSEEVFCDTIVDICKDALGQANLTFDDVPWIGIGCPGTVNRATGIIEFANNLYFKNFKLRDMVSERTGGKLVILENDANAAAYGEYQAGALAGADNALAITLGTGVGGGIIINHKIYSGSNFAGGELGHTVIVVDGRLCTCGRRGCWETYASATGLIKTTKEHMADAPKDSPVWTLVDGDITKVNGRTAFDAMRAGDPVGQAIVDEYIKYLSVGLVDMVNIFQPDILCIGGGICNEGETLLAPVRKYIEEQQYAMNSTKKTKICKAQLGNDAGIIGAALLGKQED</sequence>
<evidence type="ECO:0000256" key="3">
    <source>
        <dbReference type="ARBA" id="ARBA00014701"/>
    </source>
</evidence>
<keyword evidence="10" id="KW-1185">Reference proteome</keyword>
<proteinExistence type="inferred from homology"/>
<dbReference type="InterPro" id="IPR043129">
    <property type="entry name" value="ATPase_NBD"/>
</dbReference>
<dbReference type="Gene3D" id="3.30.420.40">
    <property type="match status" value="2"/>
</dbReference>
<keyword evidence="7" id="KW-0067">ATP-binding</keyword>
<dbReference type="RefSeq" id="WP_235322459.1">
    <property type="nucleotide sequence ID" value="NZ_JAFBIT010000001.1"/>
</dbReference>
<organism evidence="9 10">
    <name type="scientific">Anaeromassilibacillus senegalensis</name>
    <dbReference type="NCBI Taxonomy" id="1673717"/>
    <lineage>
        <taxon>Bacteria</taxon>
        <taxon>Bacillati</taxon>
        <taxon>Bacillota</taxon>
        <taxon>Clostridia</taxon>
        <taxon>Eubacteriales</taxon>
        <taxon>Acutalibacteraceae</taxon>
        <taxon>Anaeromassilibacillus</taxon>
    </lineage>
</organism>
<dbReference type="SUPFAM" id="SSF53067">
    <property type="entry name" value="Actin-like ATPase domain"/>
    <property type="match status" value="1"/>
</dbReference>
<dbReference type="Proteomes" id="UP001299220">
    <property type="component" value="Unassembled WGS sequence"/>
</dbReference>
<evidence type="ECO:0000313" key="10">
    <source>
        <dbReference type="Proteomes" id="UP001299220"/>
    </source>
</evidence>
<evidence type="ECO:0000256" key="6">
    <source>
        <dbReference type="ARBA" id="ARBA00022777"/>
    </source>
</evidence>
<dbReference type="EC" id="2.7.1.2" evidence="2"/>
<keyword evidence="4 9" id="KW-0808">Transferase</keyword>
<gene>
    <name evidence="9" type="ORF">JQM67_02380</name>
</gene>
<evidence type="ECO:0000256" key="7">
    <source>
        <dbReference type="ARBA" id="ARBA00022840"/>
    </source>
</evidence>
<evidence type="ECO:0000313" key="9">
    <source>
        <dbReference type="EMBL" id="MCF2651455.1"/>
    </source>
</evidence>
<dbReference type="PANTHER" id="PTHR18964:SF149">
    <property type="entry name" value="BIFUNCTIONAL UDP-N-ACETYLGLUCOSAMINE 2-EPIMERASE_N-ACETYLMANNOSAMINE KINASE"/>
    <property type="match status" value="1"/>
</dbReference>
<reference evidence="9 10" key="1">
    <citation type="submission" date="2020-12" db="EMBL/GenBank/DDBJ databases">
        <title>Whole genome sequences of gut porcine anaerobes.</title>
        <authorList>
            <person name="Kubasova T."/>
            <person name="Jahodarova E."/>
            <person name="Rychlik I."/>
        </authorList>
    </citation>
    <scope>NUCLEOTIDE SEQUENCE [LARGE SCALE GENOMIC DNA]</scope>
    <source>
        <strain evidence="9 10">An867</strain>
    </source>
</reference>
<dbReference type="InterPro" id="IPR004654">
    <property type="entry name" value="ROK_glcA"/>
</dbReference>
<dbReference type="InterPro" id="IPR000600">
    <property type="entry name" value="ROK"/>
</dbReference>
<dbReference type="PANTHER" id="PTHR18964">
    <property type="entry name" value="ROK (REPRESSOR, ORF, KINASE) FAMILY"/>
    <property type="match status" value="1"/>
</dbReference>
<evidence type="ECO:0000256" key="2">
    <source>
        <dbReference type="ARBA" id="ARBA00012323"/>
    </source>
</evidence>
<accession>A0ABS9CJZ2</accession>
<keyword evidence="6" id="KW-0418">Kinase</keyword>
<dbReference type="GO" id="GO:0004340">
    <property type="term" value="F:glucokinase activity"/>
    <property type="evidence" value="ECO:0007669"/>
    <property type="project" value="UniProtKB-EC"/>
</dbReference>
<dbReference type="PROSITE" id="PS01125">
    <property type="entry name" value="ROK"/>
    <property type="match status" value="1"/>
</dbReference>
<name>A0ABS9CJZ2_9FIRM</name>
<evidence type="ECO:0000256" key="1">
    <source>
        <dbReference type="ARBA" id="ARBA00006479"/>
    </source>
</evidence>
<evidence type="ECO:0000256" key="4">
    <source>
        <dbReference type="ARBA" id="ARBA00022679"/>
    </source>
</evidence>
<comment type="caution">
    <text evidence="9">The sequence shown here is derived from an EMBL/GenBank/DDBJ whole genome shotgun (WGS) entry which is preliminary data.</text>
</comment>
<dbReference type="NCBIfam" id="TIGR00744">
    <property type="entry name" value="ROK_glcA_fam"/>
    <property type="match status" value="1"/>
</dbReference>